<dbReference type="AlphaFoldDB" id="G2GYC7"/>
<gene>
    <name evidence="1" type="ORF">Rin_00007850</name>
</gene>
<feature type="non-terminal residue" evidence="1">
    <location>
        <position position="1"/>
    </location>
</feature>
<evidence type="ECO:0000313" key="2">
    <source>
        <dbReference type="Proteomes" id="UP000004116"/>
    </source>
</evidence>
<protein>
    <submittedName>
        <fullName evidence="1">ShlA/HecA/FhaA exofamily protein</fullName>
    </submittedName>
</protein>
<evidence type="ECO:0000313" key="1">
    <source>
        <dbReference type="EMBL" id="EGY29253.1"/>
    </source>
</evidence>
<name>G2GYC7_9ENTR</name>
<proteinExistence type="predicted"/>
<reference evidence="1 2" key="1">
    <citation type="journal article" date="2012" name="Genome Res.">
        <title>Genomic basis of endosymbiont-conferred protection against an insect parasitoid.</title>
        <authorList>
            <person name="Hansen A.K."/>
            <person name="Vorburger C."/>
            <person name="Moran N.A."/>
        </authorList>
    </citation>
    <scope>NUCLEOTIDE SEQUENCE [LARGE SCALE GENOMIC DNA]</scope>
    <source>
        <strain evidence="2">R5.15</strain>
    </source>
</reference>
<keyword evidence="2" id="KW-1185">Reference proteome</keyword>
<dbReference type="PATRIC" id="fig|1005043.3.peg.714"/>
<dbReference type="EMBL" id="AGCA01000183">
    <property type="protein sequence ID" value="EGY29253.1"/>
    <property type="molecule type" value="Genomic_DNA"/>
</dbReference>
<organism evidence="1 2">
    <name type="scientific">Candidatus Regiella insecticola 5.15</name>
    <dbReference type="NCBI Taxonomy" id="1005043"/>
    <lineage>
        <taxon>Bacteria</taxon>
        <taxon>Pseudomonadati</taxon>
        <taxon>Pseudomonadota</taxon>
        <taxon>Gammaproteobacteria</taxon>
        <taxon>Enterobacterales</taxon>
        <taxon>Enterobacteriaceae</taxon>
        <taxon>aphid secondary symbionts</taxon>
        <taxon>Candidatus Regiella</taxon>
    </lineage>
</organism>
<dbReference type="Proteomes" id="UP000004116">
    <property type="component" value="Unassembled WGS sequence"/>
</dbReference>
<comment type="caution">
    <text evidence="1">The sequence shown here is derived from an EMBL/GenBank/DDBJ whole genome shotgun (WGS) entry which is preliminary data.</text>
</comment>
<sequence>RRPAVKVTPDNVVVENNFLGATSSDKLDKAVEKIKQGDKSLAAANELIKLENADKRSDALVSKFTKDPSQMNSAERAELAGYLRVYAAEMEKEYGSAVSQELVKGLLSGQDYIKRSPDSEAMAKAQTIMNTWGYHKSNASIGDAPLLFGGSVLGNTIREGMAVNAAIGAGVNTVSQLSGNDPFSYVDVIMAGITSAATTGKGIGASAGINMGGAAIGSGD</sequence>
<accession>G2GYC7</accession>